<dbReference type="PRINTS" id="PR00081">
    <property type="entry name" value="GDHRDH"/>
</dbReference>
<dbReference type="STRING" id="535712.A4Z71_03255"/>
<dbReference type="GO" id="GO:0016491">
    <property type="term" value="F:oxidoreductase activity"/>
    <property type="evidence" value="ECO:0007669"/>
    <property type="project" value="UniProtKB-KW"/>
</dbReference>
<comment type="similarity">
    <text evidence="1">Belongs to the short-chain dehydrogenases/reductases (SDR) family.</text>
</comment>
<dbReference type="PANTHER" id="PTHR24320">
    <property type="entry name" value="RETINOL DEHYDROGENASE"/>
    <property type="match status" value="1"/>
</dbReference>
<dbReference type="SUPFAM" id="SSF51735">
    <property type="entry name" value="NAD(P)-binding Rossmann-fold domains"/>
    <property type="match status" value="1"/>
</dbReference>
<accession>A0A1D9DYW2</accession>
<dbReference type="KEGG" id="rpla:A4Z71_03255"/>
<evidence type="ECO:0000256" key="2">
    <source>
        <dbReference type="ARBA" id="ARBA00023002"/>
    </source>
</evidence>
<dbReference type="Gene3D" id="3.40.50.720">
    <property type="entry name" value="NAD(P)-binding Rossmann-like Domain"/>
    <property type="match status" value="1"/>
</dbReference>
<dbReference type="EMBL" id="CP015208">
    <property type="protein sequence ID" value="AOY56008.1"/>
    <property type="molecule type" value="Genomic_DNA"/>
</dbReference>
<dbReference type="AlphaFoldDB" id="A0A1D9DYW2"/>
<protein>
    <recommendedName>
        <fullName evidence="5">Short-chain dehydrogenase</fullName>
    </recommendedName>
</protein>
<dbReference type="Proteomes" id="UP000243784">
    <property type="component" value="Chromosome"/>
</dbReference>
<dbReference type="InterPro" id="IPR036291">
    <property type="entry name" value="NAD(P)-bd_dom_sf"/>
</dbReference>
<reference evidence="3 4" key="1">
    <citation type="journal article" date="2016" name="Biochim. Biophys. Acta">
        <title>Photochemical characterization of actinorhodopsin and its functional existence in the natural host.</title>
        <authorList>
            <person name="Nakamura S."/>
            <person name="Kikukawa T."/>
            <person name="Tamogami J."/>
            <person name="Kamiya M."/>
            <person name="Aizawa T."/>
            <person name="Hahn M.W."/>
            <person name="Ihara K."/>
            <person name="Kamo N."/>
            <person name="Demura M."/>
        </authorList>
    </citation>
    <scope>NUCLEOTIDE SEQUENCE [LARGE SCALE GENOMIC DNA]</scope>
    <source>
        <strain evidence="3 4">MWH-Dar1</strain>
    </source>
</reference>
<evidence type="ECO:0000256" key="1">
    <source>
        <dbReference type="ARBA" id="ARBA00006484"/>
    </source>
</evidence>
<dbReference type="InterPro" id="IPR002347">
    <property type="entry name" value="SDR_fam"/>
</dbReference>
<keyword evidence="2" id="KW-0560">Oxidoreductase</keyword>
<evidence type="ECO:0000313" key="4">
    <source>
        <dbReference type="Proteomes" id="UP000243784"/>
    </source>
</evidence>
<dbReference type="PANTHER" id="PTHR24320:SF152">
    <property type="entry name" value="SHORT-CHAIN DEHYDROGENASE_REDUCTASE FAMILY PROTEIN"/>
    <property type="match status" value="1"/>
</dbReference>
<name>A0A1D9DYW2_9MICO</name>
<sequence>MKNRTVIITGGTNGIGRECVAAFAERDATVIFTGRDRDAGTSLAGLWPGKVFFFETDFGDLNSVLDTSNRINNHFDGFDVLLTNAGAKIESPLRLTSQGFEWHFGVNYLANFLISHSLKSRSISDSILVNVSSIVAKRQPPTLDLAKTLTSPSIAYANSKALNLLNRPIIRGSAQTTAAAHPGFTRAKNYGPWWLKHIERVFAQSAKSGARPIIDAALQGQNGDYFAPRLLEIWGAGTKIEMPNWFEQVDREAIYLETRSLIENAGFNLPPLSSF</sequence>
<keyword evidence="4" id="KW-1185">Reference proteome</keyword>
<evidence type="ECO:0008006" key="5">
    <source>
        <dbReference type="Google" id="ProtNLM"/>
    </source>
</evidence>
<dbReference type="Pfam" id="PF00106">
    <property type="entry name" value="adh_short"/>
    <property type="match status" value="1"/>
</dbReference>
<gene>
    <name evidence="3" type="ORF">A4Z71_03255</name>
</gene>
<organism evidence="3 4">
    <name type="scientific">Candidatus Rhodoluna planktonica</name>
    <dbReference type="NCBI Taxonomy" id="535712"/>
    <lineage>
        <taxon>Bacteria</taxon>
        <taxon>Bacillati</taxon>
        <taxon>Actinomycetota</taxon>
        <taxon>Actinomycetes</taxon>
        <taxon>Micrococcales</taxon>
        <taxon>Microbacteriaceae</taxon>
        <taxon>Luna cluster</taxon>
        <taxon>Luna-1 subcluster</taxon>
        <taxon>Rhodoluna</taxon>
    </lineage>
</organism>
<proteinExistence type="inferred from homology"/>
<evidence type="ECO:0000313" key="3">
    <source>
        <dbReference type="EMBL" id="AOY56008.1"/>
    </source>
</evidence>
<dbReference type="RefSeq" id="WP_070954517.1">
    <property type="nucleotide sequence ID" value="NZ_CP015208.1"/>
</dbReference>
<dbReference type="OrthoDB" id="3237043at2"/>